<name>A0A4Z0Q4M7_9BACT</name>
<feature type="domain" description="HTH LytTR-type" evidence="3">
    <location>
        <begin position="153"/>
        <end position="253"/>
    </location>
</feature>
<accession>A0A4Z0Q4M7</accession>
<dbReference type="PROSITE" id="PS50930">
    <property type="entry name" value="HTH_LYTTR"/>
    <property type="match status" value="1"/>
</dbReference>
<evidence type="ECO:0000256" key="1">
    <source>
        <dbReference type="PROSITE-ProRule" id="PRU00169"/>
    </source>
</evidence>
<proteinExistence type="predicted"/>
<evidence type="ECO:0000313" key="5">
    <source>
        <dbReference type="Proteomes" id="UP000297549"/>
    </source>
</evidence>
<dbReference type="Pfam" id="PF04397">
    <property type="entry name" value="LytTR"/>
    <property type="match status" value="1"/>
</dbReference>
<protein>
    <submittedName>
        <fullName evidence="4">Response regulator transcription factor</fullName>
    </submittedName>
</protein>
<dbReference type="PROSITE" id="PS50110">
    <property type="entry name" value="RESPONSE_REGULATORY"/>
    <property type="match status" value="1"/>
</dbReference>
<dbReference type="AlphaFoldDB" id="A0A4Z0Q4M7"/>
<dbReference type="Gene3D" id="3.40.50.2300">
    <property type="match status" value="1"/>
</dbReference>
<dbReference type="SMART" id="SM00850">
    <property type="entry name" value="LytTR"/>
    <property type="match status" value="1"/>
</dbReference>
<dbReference type="PANTHER" id="PTHR37299:SF1">
    <property type="entry name" value="STAGE 0 SPORULATION PROTEIN A HOMOLOG"/>
    <property type="match status" value="1"/>
</dbReference>
<dbReference type="GO" id="GO:0000156">
    <property type="term" value="F:phosphorelay response regulator activity"/>
    <property type="evidence" value="ECO:0007669"/>
    <property type="project" value="InterPro"/>
</dbReference>
<dbReference type="SMART" id="SM00448">
    <property type="entry name" value="REC"/>
    <property type="match status" value="1"/>
</dbReference>
<dbReference type="RefSeq" id="WP_135462556.1">
    <property type="nucleotide sequence ID" value="NZ_SRLC01000001.1"/>
</dbReference>
<keyword evidence="1" id="KW-0597">Phosphoprotein</keyword>
<feature type="domain" description="Response regulatory" evidence="2">
    <location>
        <begin position="4"/>
        <end position="121"/>
    </location>
</feature>
<dbReference type="InterPro" id="IPR011006">
    <property type="entry name" value="CheY-like_superfamily"/>
</dbReference>
<organism evidence="4 5">
    <name type="scientific">Hymenobacter aquaticus</name>
    <dbReference type="NCBI Taxonomy" id="1867101"/>
    <lineage>
        <taxon>Bacteria</taxon>
        <taxon>Pseudomonadati</taxon>
        <taxon>Bacteroidota</taxon>
        <taxon>Cytophagia</taxon>
        <taxon>Cytophagales</taxon>
        <taxon>Hymenobacteraceae</taxon>
        <taxon>Hymenobacter</taxon>
    </lineage>
</organism>
<dbReference type="InterPro" id="IPR046947">
    <property type="entry name" value="LytR-like"/>
</dbReference>
<dbReference type="SUPFAM" id="SSF52172">
    <property type="entry name" value="CheY-like"/>
    <property type="match status" value="1"/>
</dbReference>
<gene>
    <name evidence="4" type="ORF">E5K00_07185</name>
</gene>
<keyword evidence="5" id="KW-1185">Reference proteome</keyword>
<dbReference type="InterPro" id="IPR007492">
    <property type="entry name" value="LytTR_DNA-bd_dom"/>
</dbReference>
<dbReference type="EMBL" id="SRLC01000001">
    <property type="protein sequence ID" value="TGE24977.1"/>
    <property type="molecule type" value="Genomic_DNA"/>
</dbReference>
<feature type="modified residue" description="4-aspartylphosphate" evidence="1">
    <location>
        <position position="56"/>
    </location>
</feature>
<reference evidence="4 5" key="1">
    <citation type="submission" date="2019-04" db="EMBL/GenBank/DDBJ databases">
        <authorList>
            <person name="Feng G."/>
            <person name="Zhang J."/>
            <person name="Zhu H."/>
        </authorList>
    </citation>
    <scope>NUCLEOTIDE SEQUENCE [LARGE SCALE GENOMIC DNA]</scope>
    <source>
        <strain evidence="4 5">JCM 31653</strain>
    </source>
</reference>
<evidence type="ECO:0000259" key="2">
    <source>
        <dbReference type="PROSITE" id="PS50110"/>
    </source>
</evidence>
<dbReference type="Pfam" id="PF00072">
    <property type="entry name" value="Response_reg"/>
    <property type="match status" value="1"/>
</dbReference>
<evidence type="ECO:0000313" key="4">
    <source>
        <dbReference type="EMBL" id="TGE24977.1"/>
    </source>
</evidence>
<dbReference type="Gene3D" id="2.40.50.1020">
    <property type="entry name" value="LytTr DNA-binding domain"/>
    <property type="match status" value="1"/>
</dbReference>
<dbReference type="GO" id="GO:0003677">
    <property type="term" value="F:DNA binding"/>
    <property type="evidence" value="ECO:0007669"/>
    <property type="project" value="InterPro"/>
</dbReference>
<sequence>MILNCIAVDDEPLALKLVTTFIEQTPFLRLVGSYGKAVEALRGISQLPSVDVIFLDIQMPDLNGLELARILDRGPGGKGPRIIFTTAFNQFALEGFRVDALDYLLKPFDYDEFLRAATKAKTYAELTQAPASAPAAAGAPAPAEPAPPTEDYIYLKVEYQLVRVDYSDILYIEGLKDYIKVYRRSEPRPLLSLSSLKTLEDRLPAQQFMRVHRSYIIALNHIKSVTRGTVQIGDQTIPVSDRYRDTFDQFFSRWK</sequence>
<dbReference type="Proteomes" id="UP000297549">
    <property type="component" value="Unassembled WGS sequence"/>
</dbReference>
<dbReference type="PANTHER" id="PTHR37299">
    <property type="entry name" value="TRANSCRIPTIONAL REGULATOR-RELATED"/>
    <property type="match status" value="1"/>
</dbReference>
<evidence type="ECO:0000259" key="3">
    <source>
        <dbReference type="PROSITE" id="PS50930"/>
    </source>
</evidence>
<comment type="caution">
    <text evidence="4">The sequence shown here is derived from an EMBL/GenBank/DDBJ whole genome shotgun (WGS) entry which is preliminary data.</text>
</comment>
<dbReference type="InterPro" id="IPR001789">
    <property type="entry name" value="Sig_transdc_resp-reg_receiver"/>
</dbReference>
<dbReference type="OrthoDB" id="1646880at2"/>